<dbReference type="RefSeq" id="XP_007674550.1">
    <property type="nucleotide sequence ID" value="XM_007676360.1"/>
</dbReference>
<feature type="domain" description="Methyltransferase" evidence="1">
    <location>
        <begin position="32"/>
        <end position="131"/>
    </location>
</feature>
<dbReference type="GeneID" id="19115392"/>
<dbReference type="CDD" id="cd02440">
    <property type="entry name" value="AdoMet_MTases"/>
    <property type="match status" value="1"/>
</dbReference>
<keyword evidence="3" id="KW-1185">Reference proteome</keyword>
<evidence type="ECO:0000259" key="1">
    <source>
        <dbReference type="Pfam" id="PF13649"/>
    </source>
</evidence>
<gene>
    <name evidence="2" type="ORF">BAUCODRAFT_54869</name>
</gene>
<dbReference type="PANTHER" id="PTHR43591">
    <property type="entry name" value="METHYLTRANSFERASE"/>
    <property type="match status" value="1"/>
</dbReference>
<dbReference type="Pfam" id="PF13649">
    <property type="entry name" value="Methyltransf_25"/>
    <property type="match status" value="1"/>
</dbReference>
<dbReference type="Gene3D" id="3.40.50.150">
    <property type="entry name" value="Vaccinia Virus protein VP39"/>
    <property type="match status" value="1"/>
</dbReference>
<dbReference type="OMA" id="IIHHVRE"/>
<protein>
    <recommendedName>
        <fullName evidence="1">Methyltransferase domain-containing protein</fullName>
    </recommendedName>
</protein>
<reference evidence="2 3" key="1">
    <citation type="journal article" date="2012" name="PLoS Pathog.">
        <title>Diverse lifestyles and strategies of plant pathogenesis encoded in the genomes of eighteen Dothideomycetes fungi.</title>
        <authorList>
            <person name="Ohm R.A."/>
            <person name="Feau N."/>
            <person name="Henrissat B."/>
            <person name="Schoch C.L."/>
            <person name="Horwitz B.A."/>
            <person name="Barry K.W."/>
            <person name="Condon B.J."/>
            <person name="Copeland A.C."/>
            <person name="Dhillon B."/>
            <person name="Glaser F."/>
            <person name="Hesse C.N."/>
            <person name="Kosti I."/>
            <person name="LaButti K."/>
            <person name="Lindquist E.A."/>
            <person name="Lucas S."/>
            <person name="Salamov A.A."/>
            <person name="Bradshaw R.E."/>
            <person name="Ciuffetti L."/>
            <person name="Hamelin R.C."/>
            <person name="Kema G.H.J."/>
            <person name="Lawrence C."/>
            <person name="Scott J.A."/>
            <person name="Spatafora J.W."/>
            <person name="Turgeon B.G."/>
            <person name="de Wit P.J.G.M."/>
            <person name="Zhong S."/>
            <person name="Goodwin S.B."/>
            <person name="Grigoriev I.V."/>
        </authorList>
    </citation>
    <scope>NUCLEOTIDE SEQUENCE [LARGE SCALE GENOMIC DNA]</scope>
    <source>
        <strain evidence="2 3">UAMH 10762</strain>
    </source>
</reference>
<dbReference type="InterPro" id="IPR029063">
    <property type="entry name" value="SAM-dependent_MTases_sf"/>
</dbReference>
<dbReference type="Proteomes" id="UP000011761">
    <property type="component" value="Unassembled WGS sequence"/>
</dbReference>
<sequence>LNEQHDWLIDQLGFRIHPMIPVPNAEEGALRIADIACGTGVWLLDLAKQYPQAQLDGFDIDAVGFPATRGQEDHHRVNFHLADALAESGFGSKFESKFDIVQIRLVYLALKGSEMWVRMASNAAALLKPGGYLQWIEEHAQDLKVVQRKPGVKRAAIDQIFQ</sequence>
<dbReference type="EMBL" id="KB445553">
    <property type="protein sequence ID" value="EMC98031.1"/>
    <property type="molecule type" value="Genomic_DNA"/>
</dbReference>
<organism evidence="2 3">
    <name type="scientific">Baudoinia panamericana (strain UAMH 10762)</name>
    <name type="common">Angels' share fungus</name>
    <name type="synonym">Baudoinia compniacensis (strain UAMH 10762)</name>
    <dbReference type="NCBI Taxonomy" id="717646"/>
    <lineage>
        <taxon>Eukaryota</taxon>
        <taxon>Fungi</taxon>
        <taxon>Dikarya</taxon>
        <taxon>Ascomycota</taxon>
        <taxon>Pezizomycotina</taxon>
        <taxon>Dothideomycetes</taxon>
        <taxon>Dothideomycetidae</taxon>
        <taxon>Mycosphaerellales</taxon>
        <taxon>Teratosphaeriaceae</taxon>
        <taxon>Baudoinia</taxon>
    </lineage>
</organism>
<name>M2MMY3_BAUPA</name>
<accession>M2MMY3</accession>
<feature type="non-terminal residue" evidence="2">
    <location>
        <position position="162"/>
    </location>
</feature>
<dbReference type="OrthoDB" id="417697at2759"/>
<feature type="non-terminal residue" evidence="2">
    <location>
        <position position="1"/>
    </location>
</feature>
<evidence type="ECO:0000313" key="3">
    <source>
        <dbReference type="Proteomes" id="UP000011761"/>
    </source>
</evidence>
<dbReference type="PANTHER" id="PTHR43591:SF96">
    <property type="entry name" value="PUTATIVE-RELATED"/>
    <property type="match status" value="1"/>
</dbReference>
<dbReference type="KEGG" id="bcom:BAUCODRAFT_54869"/>
<dbReference type="HOGENOM" id="CLU_093259_1_1_1"/>
<dbReference type="InterPro" id="IPR041698">
    <property type="entry name" value="Methyltransf_25"/>
</dbReference>
<proteinExistence type="predicted"/>
<dbReference type="SUPFAM" id="SSF53335">
    <property type="entry name" value="S-adenosyl-L-methionine-dependent methyltransferases"/>
    <property type="match status" value="1"/>
</dbReference>
<evidence type="ECO:0000313" key="2">
    <source>
        <dbReference type="EMBL" id="EMC98031.1"/>
    </source>
</evidence>
<dbReference type="AlphaFoldDB" id="M2MMY3"/>